<proteinExistence type="predicted"/>
<name>A0A5R8Q6I8_9FIRM</name>
<gene>
    <name evidence="1" type="ORF">FEZ08_12030</name>
</gene>
<sequence>MKRSVFVRTGSIGNVRSKMSRLRKYAIAMHEQKKLWKRLIAFEQKKETKNQGRYYLIELPNAWRDREDIEYLCTTITQELVGASAAASWYLGDFENNLHLTIVFSERHTITGFQKHRSDLYMNERGHISRVAKEGFELKYKKDTYKLDNEGKRILIEDPYTPINKSLHERSHITQVKKVVKALFIRFKMELYVLFKKNNIAQKRYKGIRNEQQYIERKLFSQAVQHLNYRIQERIKQGFSYQVIRALQKQLLNRLKHEKDVLLQLRYIEQTYHQLANC</sequence>
<comment type="caution">
    <text evidence="1">The sequence shown here is derived from an EMBL/GenBank/DDBJ whole genome shotgun (WGS) entry which is preliminary data.</text>
</comment>
<reference evidence="1 2" key="1">
    <citation type="submission" date="2019-05" db="EMBL/GenBank/DDBJ databases">
        <title>Culicoidintestinum kansasii gen. nov., sp. nov. from the gastrointestinal tract of the biting midge, Culicoides sonorensis.</title>
        <authorList>
            <person name="Neupane S."/>
            <person name="Ghosh A."/>
            <person name="Gunther S."/>
            <person name="Martin K."/>
            <person name="Zurek L."/>
        </authorList>
    </citation>
    <scope>NUCLEOTIDE SEQUENCE [LARGE SCALE GENOMIC DNA]</scope>
    <source>
        <strain evidence="1 2">CS-1</strain>
    </source>
</reference>
<dbReference type="AlphaFoldDB" id="A0A5R8Q6I8"/>
<dbReference type="RefSeq" id="WP_138192752.1">
    <property type="nucleotide sequence ID" value="NZ_VBWP01000021.1"/>
</dbReference>
<evidence type="ECO:0008006" key="3">
    <source>
        <dbReference type="Google" id="ProtNLM"/>
    </source>
</evidence>
<dbReference type="Proteomes" id="UP000306912">
    <property type="component" value="Unassembled WGS sequence"/>
</dbReference>
<accession>A0A5R8Q6I8</accession>
<protein>
    <recommendedName>
        <fullName evidence="3">MobA/MobL protein domain-containing protein</fullName>
    </recommendedName>
</protein>
<organism evidence="1 2">
    <name type="scientific">Culicoidibacter larvae</name>
    <dbReference type="NCBI Taxonomy" id="2579976"/>
    <lineage>
        <taxon>Bacteria</taxon>
        <taxon>Bacillati</taxon>
        <taxon>Bacillota</taxon>
        <taxon>Culicoidibacteria</taxon>
        <taxon>Culicoidibacterales</taxon>
        <taxon>Culicoidibacteraceae</taxon>
        <taxon>Culicoidibacter</taxon>
    </lineage>
</organism>
<evidence type="ECO:0000313" key="2">
    <source>
        <dbReference type="Proteomes" id="UP000306912"/>
    </source>
</evidence>
<dbReference type="EMBL" id="VBWP01000021">
    <property type="protein sequence ID" value="TLG70270.1"/>
    <property type="molecule type" value="Genomic_DNA"/>
</dbReference>
<evidence type="ECO:0000313" key="1">
    <source>
        <dbReference type="EMBL" id="TLG70270.1"/>
    </source>
</evidence>
<keyword evidence="2" id="KW-1185">Reference proteome</keyword>
<dbReference type="InParanoid" id="A0A5R8Q6I8"/>
<dbReference type="Gene3D" id="3.30.930.30">
    <property type="match status" value="1"/>
</dbReference>